<gene>
    <name evidence="2" type="ORF">J1C48_08095</name>
</gene>
<dbReference type="RefSeq" id="WP_207257316.1">
    <property type="nucleotide sequence ID" value="NZ_JAFMPP010000005.1"/>
</dbReference>
<keyword evidence="1" id="KW-0812">Transmembrane</keyword>
<name>A0A939FYV7_9HYPH</name>
<feature type="transmembrane region" description="Helical" evidence="1">
    <location>
        <begin position="162"/>
        <end position="182"/>
    </location>
</feature>
<protein>
    <submittedName>
        <fullName evidence="2">DUF3100 domain-containing protein</fullName>
    </submittedName>
</protein>
<organism evidence="2 3">
    <name type="scientific">Jiella flava</name>
    <dbReference type="NCBI Taxonomy" id="2816857"/>
    <lineage>
        <taxon>Bacteria</taxon>
        <taxon>Pseudomonadati</taxon>
        <taxon>Pseudomonadota</taxon>
        <taxon>Alphaproteobacteria</taxon>
        <taxon>Hyphomicrobiales</taxon>
        <taxon>Aurantimonadaceae</taxon>
        <taxon>Jiella</taxon>
    </lineage>
</organism>
<feature type="transmembrane region" description="Helical" evidence="1">
    <location>
        <begin position="194"/>
        <end position="220"/>
    </location>
</feature>
<dbReference type="Proteomes" id="UP000664122">
    <property type="component" value="Unassembled WGS sequence"/>
</dbReference>
<keyword evidence="1" id="KW-0472">Membrane</keyword>
<dbReference type="AlphaFoldDB" id="A0A939FYV7"/>
<feature type="transmembrane region" description="Helical" evidence="1">
    <location>
        <begin position="226"/>
        <end position="253"/>
    </location>
</feature>
<feature type="transmembrane region" description="Helical" evidence="1">
    <location>
        <begin position="73"/>
        <end position="90"/>
    </location>
</feature>
<dbReference type="Pfam" id="PF11299">
    <property type="entry name" value="DUF3100"/>
    <property type="match status" value="1"/>
</dbReference>
<feature type="transmembrane region" description="Helical" evidence="1">
    <location>
        <begin position="33"/>
        <end position="53"/>
    </location>
</feature>
<keyword evidence="1" id="KW-1133">Transmembrane helix</keyword>
<feature type="transmembrane region" description="Helical" evidence="1">
    <location>
        <begin position="111"/>
        <end position="130"/>
    </location>
</feature>
<comment type="caution">
    <text evidence="2">The sequence shown here is derived from an EMBL/GenBank/DDBJ whole genome shotgun (WGS) entry which is preliminary data.</text>
</comment>
<dbReference type="EMBL" id="JAFMPP010000005">
    <property type="protein sequence ID" value="MBO0662533.1"/>
    <property type="molecule type" value="Genomic_DNA"/>
</dbReference>
<evidence type="ECO:0000313" key="2">
    <source>
        <dbReference type="EMBL" id="MBO0662533.1"/>
    </source>
</evidence>
<reference evidence="2" key="1">
    <citation type="submission" date="2021-03" db="EMBL/GenBank/DDBJ databases">
        <title>Whole genome sequence of Jiella sp. CQZ9-1.</title>
        <authorList>
            <person name="Tuo L."/>
        </authorList>
    </citation>
    <scope>NUCLEOTIDE SEQUENCE</scope>
    <source>
        <strain evidence="2">CQZ9-1</strain>
    </source>
</reference>
<proteinExistence type="predicted"/>
<feature type="transmembrane region" description="Helical" evidence="1">
    <location>
        <begin position="6"/>
        <end position="26"/>
    </location>
</feature>
<evidence type="ECO:0000313" key="3">
    <source>
        <dbReference type="Proteomes" id="UP000664122"/>
    </source>
</evidence>
<evidence type="ECO:0000256" key="1">
    <source>
        <dbReference type="SAM" id="Phobius"/>
    </source>
</evidence>
<accession>A0A939FYV7</accession>
<dbReference type="InterPro" id="IPR021450">
    <property type="entry name" value="DUF3100"/>
</dbReference>
<sequence>MHRTLPFQHLVLHALVVVIVMIAEAIGILKIPIGFGAVILLPILYAFAMGIAINPAIFKATGKLLKAPGTKLAGTMITIAIMPFIAKFGTTVGPKIAEVAAAGPALILQELGNLGTIFIAFPLAVFVFGMGREAIGASYSIDREPNLAVIADKYGLNSPEGAGAMGVYATGTLIGTFVFALLPPLIHSLGLFDVRALAMSCGVGSGSMLAACTGGLVGVVPDQKEAILALAAASNILTYATGLYAAVFLALPLTEWLYKTSRPGTASGDLVKGAAK</sequence>
<keyword evidence="3" id="KW-1185">Reference proteome</keyword>